<protein>
    <submittedName>
        <fullName evidence="1">Uncharacterized protein</fullName>
    </submittedName>
</protein>
<evidence type="ECO:0000313" key="2">
    <source>
        <dbReference type="Proteomes" id="UP000256970"/>
    </source>
</evidence>
<accession>A0A383VS41</accession>
<name>A0A383VS41_TETOB</name>
<keyword evidence="2" id="KW-1185">Reference proteome</keyword>
<reference evidence="1 2" key="1">
    <citation type="submission" date="2016-10" db="EMBL/GenBank/DDBJ databases">
        <authorList>
            <person name="Cai Z."/>
        </authorList>
    </citation>
    <scope>NUCLEOTIDE SEQUENCE [LARGE SCALE GENOMIC DNA]</scope>
</reference>
<dbReference type="EMBL" id="FNXT01000808">
    <property type="protein sequence ID" value="SZX67700.1"/>
    <property type="molecule type" value="Genomic_DNA"/>
</dbReference>
<organism evidence="1 2">
    <name type="scientific">Tetradesmus obliquus</name>
    <name type="common">Green alga</name>
    <name type="synonym">Acutodesmus obliquus</name>
    <dbReference type="NCBI Taxonomy" id="3088"/>
    <lineage>
        <taxon>Eukaryota</taxon>
        <taxon>Viridiplantae</taxon>
        <taxon>Chlorophyta</taxon>
        <taxon>core chlorophytes</taxon>
        <taxon>Chlorophyceae</taxon>
        <taxon>CS clade</taxon>
        <taxon>Sphaeropleales</taxon>
        <taxon>Scenedesmaceae</taxon>
        <taxon>Tetradesmus</taxon>
    </lineage>
</organism>
<dbReference type="AlphaFoldDB" id="A0A383VS41"/>
<sequence>MLSRVFGPSSLHLADKLAAAAASGTSVNMEACFYHLFPPHYTAGPGIPGADALPLVWQCTGPTSWRQPPQPSDSLLALCPPLHRAYLEEMLSRVFGPSSLHPADKLAAAAAAATN</sequence>
<evidence type="ECO:0000313" key="1">
    <source>
        <dbReference type="EMBL" id="SZX67700.1"/>
    </source>
</evidence>
<proteinExistence type="predicted"/>
<gene>
    <name evidence="1" type="ORF">BQ4739_LOCUS8064</name>
</gene>
<dbReference type="Proteomes" id="UP000256970">
    <property type="component" value="Unassembled WGS sequence"/>
</dbReference>